<proteinExistence type="predicted"/>
<dbReference type="Pfam" id="PF01402">
    <property type="entry name" value="RHH_1"/>
    <property type="match status" value="1"/>
</dbReference>
<evidence type="ECO:0000259" key="2">
    <source>
        <dbReference type="Pfam" id="PF01402"/>
    </source>
</evidence>
<dbReference type="RefSeq" id="WP_264502590.1">
    <property type="nucleotide sequence ID" value="NZ_JAPDDS010000011.1"/>
</dbReference>
<dbReference type="Gene3D" id="1.10.1220.10">
    <property type="entry name" value="Met repressor-like"/>
    <property type="match status" value="1"/>
</dbReference>
<organism evidence="3 4">
    <name type="scientific">Luteolibacter flavescens</name>
    <dbReference type="NCBI Taxonomy" id="1859460"/>
    <lineage>
        <taxon>Bacteria</taxon>
        <taxon>Pseudomonadati</taxon>
        <taxon>Verrucomicrobiota</taxon>
        <taxon>Verrucomicrobiia</taxon>
        <taxon>Verrucomicrobiales</taxon>
        <taxon>Verrucomicrobiaceae</taxon>
        <taxon>Luteolibacter</taxon>
    </lineage>
</organism>
<dbReference type="CDD" id="cd22233">
    <property type="entry name" value="RHH_CopAso-like"/>
    <property type="match status" value="1"/>
</dbReference>
<name>A0ABT3FSV6_9BACT</name>
<reference evidence="3 4" key="1">
    <citation type="submission" date="2022-10" db="EMBL/GenBank/DDBJ databases">
        <title>Luteolibacter flavescens strain MCCC 1K03193, whole genome shotgun sequencing project.</title>
        <authorList>
            <person name="Zhao G."/>
            <person name="Shen L."/>
        </authorList>
    </citation>
    <scope>NUCLEOTIDE SEQUENCE [LARGE SCALE GENOMIC DNA]</scope>
    <source>
        <strain evidence="3 4">MCCC 1K03193</strain>
    </source>
</reference>
<dbReference type="Proteomes" id="UP001207930">
    <property type="component" value="Unassembled WGS sequence"/>
</dbReference>
<keyword evidence="4" id="KW-1185">Reference proteome</keyword>
<dbReference type="InterPro" id="IPR013321">
    <property type="entry name" value="Arc_rbn_hlx_hlx"/>
</dbReference>
<protein>
    <submittedName>
        <fullName evidence="3">Ribbon-helix-helix domain-containing protein</fullName>
    </submittedName>
</protein>
<sequence length="84" mass="9027">MTSISLKIPDELASRLDAAALAQRTSRSAIIREALEEKLESLARDNRPSLLEQSLDLCGSGASDIGDLSSNPDHSLDFGKRSQS</sequence>
<feature type="region of interest" description="Disordered" evidence="1">
    <location>
        <begin position="62"/>
        <end position="84"/>
    </location>
</feature>
<dbReference type="InterPro" id="IPR010985">
    <property type="entry name" value="Ribbon_hlx_hlx"/>
</dbReference>
<feature type="domain" description="Ribbon-helix-helix protein CopG" evidence="2">
    <location>
        <begin position="3"/>
        <end position="40"/>
    </location>
</feature>
<evidence type="ECO:0000313" key="4">
    <source>
        <dbReference type="Proteomes" id="UP001207930"/>
    </source>
</evidence>
<dbReference type="SUPFAM" id="SSF47598">
    <property type="entry name" value="Ribbon-helix-helix"/>
    <property type="match status" value="1"/>
</dbReference>
<dbReference type="EMBL" id="JAPDDS010000011">
    <property type="protein sequence ID" value="MCW1886635.1"/>
    <property type="molecule type" value="Genomic_DNA"/>
</dbReference>
<accession>A0ABT3FSV6</accession>
<comment type="caution">
    <text evidence="3">The sequence shown here is derived from an EMBL/GenBank/DDBJ whole genome shotgun (WGS) entry which is preliminary data.</text>
</comment>
<evidence type="ECO:0000313" key="3">
    <source>
        <dbReference type="EMBL" id="MCW1886635.1"/>
    </source>
</evidence>
<dbReference type="InterPro" id="IPR002145">
    <property type="entry name" value="CopG"/>
</dbReference>
<evidence type="ECO:0000256" key="1">
    <source>
        <dbReference type="SAM" id="MobiDB-lite"/>
    </source>
</evidence>
<gene>
    <name evidence="3" type="ORF">OKA04_17990</name>
</gene>
<feature type="compositionally biased region" description="Basic and acidic residues" evidence="1">
    <location>
        <begin position="74"/>
        <end position="84"/>
    </location>
</feature>